<gene>
    <name evidence="2" type="ORF">E5167_08665</name>
</gene>
<dbReference type="Proteomes" id="UP000307657">
    <property type="component" value="Unassembled WGS sequence"/>
</dbReference>
<keyword evidence="3" id="KW-1185">Reference proteome</keyword>
<keyword evidence="1" id="KW-0732">Signal</keyword>
<dbReference type="OrthoDB" id="9803470at2"/>
<evidence type="ECO:0000256" key="1">
    <source>
        <dbReference type="SAM" id="SignalP"/>
    </source>
</evidence>
<name>A0A4U0EVH3_9FLAO</name>
<dbReference type="AlphaFoldDB" id="A0A4U0EVH3"/>
<dbReference type="RefSeq" id="WP_136843108.1">
    <property type="nucleotide sequence ID" value="NZ_SUPL01000004.1"/>
</dbReference>
<evidence type="ECO:0000313" key="3">
    <source>
        <dbReference type="Proteomes" id="UP000307657"/>
    </source>
</evidence>
<accession>A0A4U0EVH3</accession>
<evidence type="ECO:0000313" key="2">
    <source>
        <dbReference type="EMBL" id="TJY35927.1"/>
    </source>
</evidence>
<feature type="signal peptide" evidence="1">
    <location>
        <begin position="1"/>
        <end position="20"/>
    </location>
</feature>
<comment type="caution">
    <text evidence="2">The sequence shown here is derived from an EMBL/GenBank/DDBJ whole genome shotgun (WGS) entry which is preliminary data.</text>
</comment>
<organism evidence="2 3">
    <name type="scientific">Pontimicrobium aquaticum</name>
    <dbReference type="NCBI Taxonomy" id="2565367"/>
    <lineage>
        <taxon>Bacteria</taxon>
        <taxon>Pseudomonadati</taxon>
        <taxon>Bacteroidota</taxon>
        <taxon>Flavobacteriia</taxon>
        <taxon>Flavobacteriales</taxon>
        <taxon>Flavobacteriaceae</taxon>
        <taxon>Pontimicrobium</taxon>
    </lineage>
</organism>
<reference evidence="2 3" key="1">
    <citation type="submission" date="2019-04" db="EMBL/GenBank/DDBJ databases">
        <title>Lacinutrix sp. nov., isolated from marine water.</title>
        <authorList>
            <person name="Kim W."/>
        </authorList>
    </citation>
    <scope>NUCLEOTIDE SEQUENCE [LARGE SCALE GENOMIC DNA]</scope>
    <source>
        <strain evidence="2 3">CAU 1491</strain>
    </source>
</reference>
<dbReference type="EMBL" id="SUPL01000004">
    <property type="protein sequence ID" value="TJY35927.1"/>
    <property type="molecule type" value="Genomic_DNA"/>
</dbReference>
<proteinExistence type="predicted"/>
<feature type="chain" id="PRO_5020827756" evidence="1">
    <location>
        <begin position="21"/>
        <end position="211"/>
    </location>
</feature>
<sequence length="211" mass="24985">MKTKTLVLISCFLVFSFAKAQIRMEKKVADGTSNYPYDFYPQLNGIELLIERQVTNNIEKEFNEHYYVFKSAENLVQNCVYCYFVNGSDKYQELLNYSSQHYRQVFLLLIRNMFNSPSSSKSYNDGRMPSRDPFMSLIFEGLYYKVFPNEYKQLLKDNDLFIPDKNLITRWDLSEYKEAEAIYVKANGHNSENYKAFLNTLLTNIIEKCKR</sequence>
<protein>
    <submittedName>
        <fullName evidence="2">Uncharacterized protein</fullName>
    </submittedName>
</protein>